<evidence type="ECO:0008006" key="4">
    <source>
        <dbReference type="Google" id="ProtNLM"/>
    </source>
</evidence>
<proteinExistence type="predicted"/>
<evidence type="ECO:0000313" key="3">
    <source>
        <dbReference type="Proteomes" id="UP000718793"/>
    </source>
</evidence>
<feature type="transmembrane region" description="Helical" evidence="1">
    <location>
        <begin position="16"/>
        <end position="37"/>
    </location>
</feature>
<keyword evidence="1" id="KW-0472">Membrane</keyword>
<feature type="transmembrane region" description="Helical" evidence="1">
    <location>
        <begin position="44"/>
        <end position="65"/>
    </location>
</feature>
<reference evidence="2" key="1">
    <citation type="submission" date="2021-06" db="EMBL/GenBank/DDBJ databases">
        <title>Novel Mycoplasma species detected in California sea lions (Zalophus californianus) from the USA.</title>
        <authorList>
            <person name="Volokhov D.V."/>
            <person name="Furtak V.A."/>
            <person name="Zagorodnyaya T.A."/>
        </authorList>
    </citation>
    <scope>NUCLEOTIDE SEQUENCE [LARGE SCALE GENOMIC DNA]</scope>
    <source>
        <strain evidence="2">CSL 5346</strain>
    </source>
</reference>
<protein>
    <recommendedName>
        <fullName evidence="4">CvpA family protein</fullName>
    </recommendedName>
</protein>
<feature type="transmembrane region" description="Helical" evidence="1">
    <location>
        <begin position="91"/>
        <end position="118"/>
    </location>
</feature>
<sequence>MKTIESFLNISQHQGLTYIPIIAFFALLLIGFVLGLMKKVTASTVTFVTAIVSILISIFTFDIAFKQFNETFKEYTQNSGLKEEDFKPLLYTIYAISVFVLLEIVTGFVYFIVWLFFLRKVFRRQKATQSFKKSLALRLSGSLISTIAIFPLALFVSNATTLFVNKEDNFNKKFLSPSIKVLSKNQAITYAGKLKSFNYLLSLTKSNGIQKVFSSIAINKSFIDGEKISDEDKAKFEYILNDDFTSNLLVPVFAKAAGDNKLDRNTIELNDRNRAIIEENIKSKNLVMKQLNETGKKSLKNFLVKSFINDDLKEKYENKDPEVVKLVDNYANFLITALTNSSKEN</sequence>
<dbReference type="EMBL" id="JAHMHH010000001">
    <property type="protein sequence ID" value="MBU4692259.1"/>
    <property type="molecule type" value="Genomic_DNA"/>
</dbReference>
<accession>A0ABS6DPL0</accession>
<comment type="caution">
    <text evidence="2">The sequence shown here is derived from an EMBL/GenBank/DDBJ whole genome shotgun (WGS) entry which is preliminary data.</text>
</comment>
<name>A0ABS6DPL0_9MOLU</name>
<keyword evidence="1" id="KW-0812">Transmembrane</keyword>
<keyword evidence="1" id="KW-1133">Transmembrane helix</keyword>
<evidence type="ECO:0000256" key="1">
    <source>
        <dbReference type="SAM" id="Phobius"/>
    </source>
</evidence>
<organism evidence="2 3">
    <name type="scientific">Mycoplasma zalophi</name>
    <dbReference type="NCBI Taxonomy" id="191287"/>
    <lineage>
        <taxon>Bacteria</taxon>
        <taxon>Bacillati</taxon>
        <taxon>Mycoplasmatota</taxon>
        <taxon>Mollicutes</taxon>
        <taxon>Mycoplasmataceae</taxon>
        <taxon>Mycoplasma</taxon>
    </lineage>
</organism>
<dbReference type="RefSeq" id="WP_216488675.1">
    <property type="nucleotide sequence ID" value="NZ_JAHMHH010000001.1"/>
</dbReference>
<dbReference type="Proteomes" id="UP000718793">
    <property type="component" value="Unassembled WGS sequence"/>
</dbReference>
<keyword evidence="3" id="KW-1185">Reference proteome</keyword>
<evidence type="ECO:0000313" key="2">
    <source>
        <dbReference type="EMBL" id="MBU4692259.1"/>
    </source>
</evidence>
<gene>
    <name evidence="2" type="ORF">KQ875_01445</name>
</gene>
<feature type="transmembrane region" description="Helical" evidence="1">
    <location>
        <begin position="139"/>
        <end position="164"/>
    </location>
</feature>